<dbReference type="Proteomes" id="UP000003586">
    <property type="component" value="Chromosome"/>
</dbReference>
<dbReference type="OrthoDB" id="681112at2"/>
<name>W0F4G8_9BACT</name>
<dbReference type="STRING" id="929713.NIASO_17880"/>
<dbReference type="PROSITE" id="PS51257">
    <property type="entry name" value="PROKAR_LIPOPROTEIN"/>
    <property type="match status" value="1"/>
</dbReference>
<keyword evidence="4" id="KW-1185">Reference proteome</keyword>
<evidence type="ECO:0008006" key="5">
    <source>
        <dbReference type="Google" id="ProtNLM"/>
    </source>
</evidence>
<feature type="compositionally biased region" description="Polar residues" evidence="1">
    <location>
        <begin position="306"/>
        <end position="320"/>
    </location>
</feature>
<sequence>MNLKTLFSLLAFTLLLGSCATAYKIGQTPDDVYNSPAPPADEYANVQKQDNKRYRDYESYDEEDDYADYDDRYLRMKVRNRYLWSDLNDWYYYGNRYDFSYYNNWNYWNDPFYWNSPWSPVGYWNMYYNPYYPGWGWGGGFGLGYAWGWGGYYSPWYAGWYGGFGWGGGWYDPWYTGWWGSPYYYGYGPGVIVGSRVNYQQRRTNLNTYNPSILNGGRGSGVQADATRRILSNANGVLRETSGGTTTTRRTTGNYGGSFSTYGVRTNSSVNTNPANSSSQGRADALRERFSQNTTTNRTVERYNPPTRSTDYNRSAMDTRSSTPSYSPPASSGGSGGSSGGSSGGGSGRRF</sequence>
<feature type="compositionally biased region" description="Gly residues" evidence="1">
    <location>
        <begin position="333"/>
        <end position="351"/>
    </location>
</feature>
<gene>
    <name evidence="3" type="ORF">NIASO_17880</name>
</gene>
<protein>
    <recommendedName>
        <fullName evidence="5">Prolyl-tRNA synthetase</fullName>
    </recommendedName>
</protein>
<keyword evidence="2" id="KW-0732">Signal</keyword>
<dbReference type="KEGG" id="nso:NIASO_17880"/>
<feature type="region of interest" description="Disordered" evidence="1">
    <location>
        <begin position="237"/>
        <end position="351"/>
    </location>
</feature>
<proteinExistence type="predicted"/>
<dbReference type="HOGENOM" id="CLU_820606_0_0_10"/>
<accession>W0F4G8</accession>
<evidence type="ECO:0000256" key="2">
    <source>
        <dbReference type="SAM" id="SignalP"/>
    </source>
</evidence>
<reference evidence="3 4" key="1">
    <citation type="submission" date="2013-12" db="EMBL/GenBank/DDBJ databases">
        <authorList>
            <consortium name="DOE Joint Genome Institute"/>
            <person name="Eisen J."/>
            <person name="Huntemann M."/>
            <person name="Han J."/>
            <person name="Chen A."/>
            <person name="Kyrpides N."/>
            <person name="Mavromatis K."/>
            <person name="Markowitz V."/>
            <person name="Palaniappan K."/>
            <person name="Ivanova N."/>
            <person name="Schaumberg A."/>
            <person name="Pati A."/>
            <person name="Liolios K."/>
            <person name="Nordberg H.P."/>
            <person name="Cantor M.N."/>
            <person name="Hua S.X."/>
            <person name="Woyke T."/>
        </authorList>
    </citation>
    <scope>NUCLEOTIDE SEQUENCE [LARGE SCALE GENOMIC DNA]</scope>
    <source>
        <strain evidence="4">DSM 19437</strain>
    </source>
</reference>
<feature type="compositionally biased region" description="Polar residues" evidence="1">
    <location>
        <begin position="259"/>
        <end position="281"/>
    </location>
</feature>
<evidence type="ECO:0000256" key="1">
    <source>
        <dbReference type="SAM" id="MobiDB-lite"/>
    </source>
</evidence>
<feature type="compositionally biased region" description="Low complexity" evidence="1">
    <location>
        <begin position="321"/>
        <end position="332"/>
    </location>
</feature>
<evidence type="ECO:0000313" key="4">
    <source>
        <dbReference type="Proteomes" id="UP000003586"/>
    </source>
</evidence>
<feature type="chain" id="PRO_5004788331" description="Prolyl-tRNA synthetase" evidence="2">
    <location>
        <begin position="23"/>
        <end position="351"/>
    </location>
</feature>
<dbReference type="RefSeq" id="WP_008587798.1">
    <property type="nucleotide sequence ID" value="NZ_CP007035.1"/>
</dbReference>
<dbReference type="AlphaFoldDB" id="W0F4G8"/>
<evidence type="ECO:0000313" key="3">
    <source>
        <dbReference type="EMBL" id="AHF17970.1"/>
    </source>
</evidence>
<organism evidence="3 4">
    <name type="scientific">Niabella soli DSM 19437</name>
    <dbReference type="NCBI Taxonomy" id="929713"/>
    <lineage>
        <taxon>Bacteria</taxon>
        <taxon>Pseudomonadati</taxon>
        <taxon>Bacteroidota</taxon>
        <taxon>Chitinophagia</taxon>
        <taxon>Chitinophagales</taxon>
        <taxon>Chitinophagaceae</taxon>
        <taxon>Niabella</taxon>
    </lineage>
</organism>
<feature type="signal peptide" evidence="2">
    <location>
        <begin position="1"/>
        <end position="22"/>
    </location>
</feature>
<dbReference type="EMBL" id="CP007035">
    <property type="protein sequence ID" value="AHF17970.1"/>
    <property type="molecule type" value="Genomic_DNA"/>
</dbReference>
<feature type="compositionally biased region" description="Low complexity" evidence="1">
    <location>
        <begin position="241"/>
        <end position="253"/>
    </location>
</feature>